<protein>
    <submittedName>
        <fullName evidence="4">Tyrosine-type recombinase/integrase</fullName>
    </submittedName>
</protein>
<comment type="caution">
    <text evidence="4">The sequence shown here is derived from an EMBL/GenBank/DDBJ whole genome shotgun (WGS) entry which is preliminary data.</text>
</comment>
<keyword evidence="2" id="KW-0229">DNA integration</keyword>
<comment type="similarity">
    <text evidence="1">Belongs to the 'phage' integrase family.</text>
</comment>
<evidence type="ECO:0000313" key="4">
    <source>
        <dbReference type="EMBL" id="MBU4682551.1"/>
    </source>
</evidence>
<evidence type="ECO:0000259" key="3">
    <source>
        <dbReference type="PROSITE" id="PS51898"/>
    </source>
</evidence>
<sequence length="397" mass="46036">MLTDTKLKKALGKRRDEIEVVADTHGLNARISQAGKVTFFYRYRWDNKAVKLNIGEYPSMSIAQARERRQQFRGWLVDGFDPRERVKLERIELVESLTTTEAFSYWIEKYCRPSGLAKTDYYLQVFNKHISPALGDVKIDGTSRKHWVSVFDSIDSRVMAHYMVSLCKRAFRFCLNREAIKSNPLEGVLPSDVGSKPKRKDRVLSSEELKTIHGWLKFRQTPEAKLLIKFVMLTGCRTAEIRQAKWSWFNFDEMTWTIPEKYYKTRKAIRRAIPASAIRLLEAHRARVNTQHVLTSPRKVDGKASDTPILPQVAANFARSARDGAKMDDWSLHDFRRTLATTLSELGCPPHVVEKILGHQMVGVMAHYNLHDYLDDQRHWIDIWDKHLESVFGEPMV</sequence>
<keyword evidence="5" id="KW-1185">Reference proteome</keyword>
<evidence type="ECO:0000256" key="1">
    <source>
        <dbReference type="ARBA" id="ARBA00008857"/>
    </source>
</evidence>
<dbReference type="Proteomes" id="UP000686327">
    <property type="component" value="Unassembled WGS sequence"/>
</dbReference>
<dbReference type="InterPro" id="IPR025166">
    <property type="entry name" value="Integrase_DNA_bind_dom"/>
</dbReference>
<dbReference type="InterPro" id="IPR050808">
    <property type="entry name" value="Phage_Integrase"/>
</dbReference>
<dbReference type="EMBL" id="JAGRYU010000019">
    <property type="protein sequence ID" value="MBU4682551.1"/>
    <property type="molecule type" value="Genomic_DNA"/>
</dbReference>
<dbReference type="InterPro" id="IPR002104">
    <property type="entry name" value="Integrase_catalytic"/>
</dbReference>
<dbReference type="Pfam" id="PF00589">
    <property type="entry name" value="Phage_integrase"/>
    <property type="match status" value="1"/>
</dbReference>
<proteinExistence type="inferred from homology"/>
<organism evidence="4 5">
    <name type="scientific">Cedecea davisae</name>
    <dbReference type="NCBI Taxonomy" id="158484"/>
    <lineage>
        <taxon>Bacteria</taxon>
        <taxon>Pseudomonadati</taxon>
        <taxon>Pseudomonadota</taxon>
        <taxon>Gammaproteobacteria</taxon>
        <taxon>Enterobacterales</taxon>
        <taxon>Enterobacteriaceae</taxon>
        <taxon>Cedecea</taxon>
    </lineage>
</organism>
<name>A0ABS6DH69_9ENTR</name>
<dbReference type="PROSITE" id="PS51898">
    <property type="entry name" value="TYR_RECOMBINASE"/>
    <property type="match status" value="1"/>
</dbReference>
<accession>A0ABS6DH69</accession>
<dbReference type="Pfam" id="PF13356">
    <property type="entry name" value="Arm-DNA-bind_3"/>
    <property type="match status" value="1"/>
</dbReference>
<gene>
    <name evidence="4" type="ORF">KC222_11050</name>
</gene>
<evidence type="ECO:0000256" key="2">
    <source>
        <dbReference type="ARBA" id="ARBA00022908"/>
    </source>
</evidence>
<reference evidence="5" key="1">
    <citation type="submission" date="2023-07" db="EMBL/GenBank/DDBJ databases">
        <title>Cedecea davisae an AmpC producer and its therapeutic implications.</title>
        <authorList>
            <person name="Notter J."/>
        </authorList>
    </citation>
    <scope>NUCLEOTIDE SEQUENCE [LARGE SCALE GENOMIC DNA]</scope>
    <source>
        <strain evidence="5">1</strain>
    </source>
</reference>
<dbReference type="PANTHER" id="PTHR30629:SF2">
    <property type="entry name" value="PROPHAGE INTEGRASE INTS-RELATED"/>
    <property type="match status" value="1"/>
</dbReference>
<dbReference type="RefSeq" id="WP_216375774.1">
    <property type="nucleotide sequence ID" value="NZ_JAGRYT010000022.1"/>
</dbReference>
<evidence type="ECO:0000313" key="5">
    <source>
        <dbReference type="Proteomes" id="UP000686327"/>
    </source>
</evidence>
<dbReference type="CDD" id="cd00801">
    <property type="entry name" value="INT_P4_C"/>
    <property type="match status" value="1"/>
</dbReference>
<feature type="domain" description="Tyr recombinase" evidence="3">
    <location>
        <begin position="199"/>
        <end position="382"/>
    </location>
</feature>
<dbReference type="PANTHER" id="PTHR30629">
    <property type="entry name" value="PROPHAGE INTEGRASE"/>
    <property type="match status" value="1"/>
</dbReference>